<keyword evidence="8" id="KW-1185">Reference proteome</keyword>
<dbReference type="InterPro" id="IPR044991">
    <property type="entry name" value="TET_plant"/>
</dbReference>
<dbReference type="InterPro" id="IPR018499">
    <property type="entry name" value="Tetraspanin/Peripherin"/>
</dbReference>
<evidence type="ECO:0000256" key="6">
    <source>
        <dbReference type="SAM" id="Phobius"/>
    </source>
</evidence>
<comment type="subcellular location">
    <subcellularLocation>
        <location evidence="1">Membrane</location>
        <topology evidence="1">Multi-pass membrane protein</topology>
    </subcellularLocation>
</comment>
<keyword evidence="3 6" id="KW-0812">Transmembrane</keyword>
<comment type="similarity">
    <text evidence="2">Belongs to the tetraspanin (TM4SF) family.</text>
</comment>
<evidence type="ECO:0000313" key="8">
    <source>
        <dbReference type="Proteomes" id="UP001165190"/>
    </source>
</evidence>
<dbReference type="Pfam" id="PF00335">
    <property type="entry name" value="Tetraspanin"/>
    <property type="match status" value="1"/>
</dbReference>
<sequence>MGCICNIILALVNSILLSLGICLIVSGAYLSFKDVSSDCEKILAAPLLVIGNLVLLVSIIGLMGTACGSTICMFVYLTLMSVLIIGVLIFTSFIFSVTNRTVGQVYDGGEKVVETKSPLDLSNWLNNKVTKEENWKKIKSCLIDSRICAADEHEQRTVDVDVNVAMFFHDHFPSMVNNSLPELKAGCCKPPEVCGFKKVNDTHWETSSAHSNNGDCQKWSNDLSKLCFDCNACKGGVIDNIKKEWRILAVLNMMLLCLLVFIYMVGCCSLCCI</sequence>
<feature type="transmembrane region" description="Helical" evidence="6">
    <location>
        <begin position="6"/>
        <end position="30"/>
    </location>
</feature>
<evidence type="ECO:0000256" key="5">
    <source>
        <dbReference type="ARBA" id="ARBA00023136"/>
    </source>
</evidence>
<accession>A0A9W7GYH6</accession>
<evidence type="ECO:0000256" key="4">
    <source>
        <dbReference type="ARBA" id="ARBA00022989"/>
    </source>
</evidence>
<dbReference type="GO" id="GO:0016020">
    <property type="term" value="C:membrane"/>
    <property type="evidence" value="ECO:0007669"/>
    <property type="project" value="UniProtKB-SubCell"/>
</dbReference>
<organism evidence="7 8">
    <name type="scientific">Hibiscus trionum</name>
    <name type="common">Flower of an hour</name>
    <dbReference type="NCBI Taxonomy" id="183268"/>
    <lineage>
        <taxon>Eukaryota</taxon>
        <taxon>Viridiplantae</taxon>
        <taxon>Streptophyta</taxon>
        <taxon>Embryophyta</taxon>
        <taxon>Tracheophyta</taxon>
        <taxon>Spermatophyta</taxon>
        <taxon>Magnoliopsida</taxon>
        <taxon>eudicotyledons</taxon>
        <taxon>Gunneridae</taxon>
        <taxon>Pentapetalae</taxon>
        <taxon>rosids</taxon>
        <taxon>malvids</taxon>
        <taxon>Malvales</taxon>
        <taxon>Malvaceae</taxon>
        <taxon>Malvoideae</taxon>
        <taxon>Hibiscus</taxon>
    </lineage>
</organism>
<dbReference type="Proteomes" id="UP001165190">
    <property type="component" value="Unassembled WGS sequence"/>
</dbReference>
<dbReference type="AlphaFoldDB" id="A0A9W7GYH6"/>
<evidence type="ECO:0000256" key="2">
    <source>
        <dbReference type="ARBA" id="ARBA00006840"/>
    </source>
</evidence>
<dbReference type="PANTHER" id="PTHR32191">
    <property type="entry name" value="TETRASPANIN-8-RELATED"/>
    <property type="match status" value="1"/>
</dbReference>
<reference evidence="7" key="1">
    <citation type="submission" date="2023-05" db="EMBL/GenBank/DDBJ databases">
        <title>Genome and transcriptome analyses reveal genes involved in the formation of fine ridges on petal epidermal cells in Hibiscus trionum.</title>
        <authorList>
            <person name="Koshimizu S."/>
            <person name="Masuda S."/>
            <person name="Ishii T."/>
            <person name="Shirasu K."/>
            <person name="Hoshino A."/>
            <person name="Arita M."/>
        </authorList>
    </citation>
    <scope>NUCLEOTIDE SEQUENCE</scope>
    <source>
        <strain evidence="7">Hamamatsu line</strain>
    </source>
</reference>
<evidence type="ECO:0000313" key="7">
    <source>
        <dbReference type="EMBL" id="GMI67362.1"/>
    </source>
</evidence>
<protein>
    <submittedName>
        <fullName evidence="7">Tetraspanin8</fullName>
    </submittedName>
</protein>
<proteinExistence type="inferred from homology"/>
<keyword evidence="5 6" id="KW-0472">Membrane</keyword>
<name>A0A9W7GYH6_HIBTR</name>
<evidence type="ECO:0000256" key="1">
    <source>
        <dbReference type="ARBA" id="ARBA00004141"/>
    </source>
</evidence>
<dbReference type="OrthoDB" id="672773at2759"/>
<comment type="caution">
    <text evidence="7">The sequence shown here is derived from an EMBL/GenBank/DDBJ whole genome shotgun (WGS) entry which is preliminary data.</text>
</comment>
<dbReference type="GO" id="GO:0009734">
    <property type="term" value="P:auxin-activated signaling pathway"/>
    <property type="evidence" value="ECO:0007669"/>
    <property type="project" value="InterPro"/>
</dbReference>
<gene>
    <name evidence="7" type="ORF">HRI_000405500</name>
</gene>
<dbReference type="EMBL" id="BSYR01000004">
    <property type="protein sequence ID" value="GMI67362.1"/>
    <property type="molecule type" value="Genomic_DNA"/>
</dbReference>
<keyword evidence="4 6" id="KW-1133">Transmembrane helix</keyword>
<feature type="transmembrane region" description="Helical" evidence="6">
    <location>
        <begin position="74"/>
        <end position="95"/>
    </location>
</feature>
<feature type="transmembrane region" description="Helical" evidence="6">
    <location>
        <begin position="247"/>
        <end position="266"/>
    </location>
</feature>
<evidence type="ECO:0000256" key="3">
    <source>
        <dbReference type="ARBA" id="ARBA00022692"/>
    </source>
</evidence>
<feature type="transmembrane region" description="Helical" evidence="6">
    <location>
        <begin position="42"/>
        <end position="62"/>
    </location>
</feature>